<dbReference type="OrthoDB" id="2489132at2"/>
<evidence type="ECO:0000256" key="8">
    <source>
        <dbReference type="ARBA" id="ARBA00029447"/>
    </source>
</evidence>
<feature type="domain" description="Methyl-accepting transducer" evidence="11">
    <location>
        <begin position="130"/>
        <end position="359"/>
    </location>
</feature>
<dbReference type="PANTHER" id="PTHR43531">
    <property type="entry name" value="PROTEIN ICFG"/>
    <property type="match status" value="1"/>
</dbReference>
<dbReference type="GO" id="GO:0007165">
    <property type="term" value="P:signal transduction"/>
    <property type="evidence" value="ECO:0007669"/>
    <property type="project" value="UniProtKB-KW"/>
</dbReference>
<proteinExistence type="inferred from homology"/>
<organism evidence="13 14">
    <name type="scientific">Candidatus Contendobacter odensis Run_B_J11</name>
    <dbReference type="NCBI Taxonomy" id="1400861"/>
    <lineage>
        <taxon>Bacteria</taxon>
        <taxon>Pseudomonadati</taxon>
        <taxon>Pseudomonadota</taxon>
        <taxon>Gammaproteobacteria</taxon>
        <taxon>Candidatus Competibacteraceae</taxon>
        <taxon>Candidatus Contendibacter</taxon>
    </lineage>
</organism>
<dbReference type="Pfam" id="PF00672">
    <property type="entry name" value="HAMP"/>
    <property type="match status" value="1"/>
</dbReference>
<dbReference type="InterPro" id="IPR004089">
    <property type="entry name" value="MCPsignal_dom"/>
</dbReference>
<evidence type="ECO:0000256" key="10">
    <source>
        <dbReference type="SAM" id="Phobius"/>
    </source>
</evidence>
<dbReference type="Pfam" id="PF00015">
    <property type="entry name" value="MCPsignal"/>
    <property type="match status" value="1"/>
</dbReference>
<dbReference type="Proteomes" id="UP000019184">
    <property type="component" value="Unassembled WGS sequence"/>
</dbReference>
<evidence type="ECO:0000256" key="6">
    <source>
        <dbReference type="ARBA" id="ARBA00023136"/>
    </source>
</evidence>
<dbReference type="SMART" id="SM00304">
    <property type="entry name" value="HAMP"/>
    <property type="match status" value="1"/>
</dbReference>
<dbReference type="SUPFAM" id="SSF58104">
    <property type="entry name" value="Methyl-accepting chemotaxis protein (MCP) signaling domain"/>
    <property type="match status" value="1"/>
</dbReference>
<dbReference type="Gene3D" id="1.10.287.950">
    <property type="entry name" value="Methyl-accepting chemotaxis protein"/>
    <property type="match status" value="1"/>
</dbReference>
<keyword evidence="7 9" id="KW-0807">Transducer</keyword>
<dbReference type="GO" id="GO:0004888">
    <property type="term" value="F:transmembrane signaling receptor activity"/>
    <property type="evidence" value="ECO:0007669"/>
    <property type="project" value="InterPro"/>
</dbReference>
<evidence type="ECO:0000256" key="4">
    <source>
        <dbReference type="ARBA" id="ARBA00022692"/>
    </source>
</evidence>
<dbReference type="SMART" id="SM00283">
    <property type="entry name" value="MA"/>
    <property type="match status" value="1"/>
</dbReference>
<evidence type="ECO:0000256" key="3">
    <source>
        <dbReference type="ARBA" id="ARBA00022481"/>
    </source>
</evidence>
<keyword evidence="5 10" id="KW-1133">Transmembrane helix</keyword>
<protein>
    <submittedName>
        <fullName evidence="13">Methyl-accepting chemotaxis transmembrane protein</fullName>
    </submittedName>
</protein>
<accession>A0A7U7J3E7</accession>
<dbReference type="CDD" id="cd06225">
    <property type="entry name" value="HAMP"/>
    <property type="match status" value="1"/>
</dbReference>
<dbReference type="PROSITE" id="PS50111">
    <property type="entry name" value="CHEMOTAXIS_TRANSDUC_2"/>
    <property type="match status" value="1"/>
</dbReference>
<dbReference type="PRINTS" id="PR00260">
    <property type="entry name" value="CHEMTRNSDUCR"/>
</dbReference>
<dbReference type="Pfam" id="PF17200">
    <property type="entry name" value="sCache_2"/>
    <property type="match status" value="1"/>
</dbReference>
<dbReference type="InterPro" id="IPR051310">
    <property type="entry name" value="MCP_chemotaxis"/>
</dbReference>
<comment type="caution">
    <text evidence="13">The sequence shown here is derived from an EMBL/GenBank/DDBJ whole genome shotgun (WGS) entry which is preliminary data.</text>
</comment>
<comment type="similarity">
    <text evidence="8">Belongs to the methyl-accepting chemotaxis (MCP) protein family.</text>
</comment>
<dbReference type="GO" id="GO:0005886">
    <property type="term" value="C:plasma membrane"/>
    <property type="evidence" value="ECO:0007669"/>
    <property type="project" value="UniProtKB-SubCell"/>
</dbReference>
<dbReference type="PANTHER" id="PTHR43531:SF14">
    <property type="entry name" value="METHYL-ACCEPTING CHEMOTAXIS PROTEIN I-RELATED"/>
    <property type="match status" value="1"/>
</dbReference>
<dbReference type="Gene3D" id="3.30.450.20">
    <property type="entry name" value="PAS domain"/>
    <property type="match status" value="1"/>
</dbReference>
<dbReference type="CDD" id="cd11386">
    <property type="entry name" value="MCP_signal"/>
    <property type="match status" value="1"/>
</dbReference>
<keyword evidence="3" id="KW-0488">Methylation</keyword>
<dbReference type="InterPro" id="IPR003660">
    <property type="entry name" value="HAMP_dom"/>
</dbReference>
<dbReference type="EMBL" id="CBTK010000080">
    <property type="protein sequence ID" value="CDH44519.1"/>
    <property type="molecule type" value="Genomic_DNA"/>
</dbReference>
<dbReference type="InterPro" id="IPR033480">
    <property type="entry name" value="sCache_2"/>
</dbReference>
<keyword evidence="6 10" id="KW-0472">Membrane</keyword>
<evidence type="ECO:0000313" key="13">
    <source>
        <dbReference type="EMBL" id="CDH44519.1"/>
    </source>
</evidence>
<evidence type="ECO:0000259" key="11">
    <source>
        <dbReference type="PROSITE" id="PS50111"/>
    </source>
</evidence>
<dbReference type="PROSITE" id="PS50885">
    <property type="entry name" value="HAMP"/>
    <property type="match status" value="1"/>
</dbReference>
<feature type="domain" description="HAMP" evidence="12">
    <location>
        <begin position="73"/>
        <end position="125"/>
    </location>
</feature>
<dbReference type="AlphaFoldDB" id="A0A7U7J3E7"/>
<feature type="transmembrane region" description="Helical" evidence="10">
    <location>
        <begin position="52"/>
        <end position="72"/>
    </location>
</feature>
<dbReference type="FunFam" id="1.10.287.950:FF:000001">
    <property type="entry name" value="Methyl-accepting chemotaxis sensory transducer"/>
    <property type="match status" value="1"/>
</dbReference>
<gene>
    <name evidence="13" type="ORF">BN874_1700005</name>
</gene>
<keyword evidence="14" id="KW-1185">Reference proteome</keyword>
<evidence type="ECO:0000259" key="12">
    <source>
        <dbReference type="PROSITE" id="PS50885"/>
    </source>
</evidence>
<sequence>MKGKSVLKLGYAAGLDKWQWMISTGFYIDDIDEAIQRVEQDVTEDLRDTIEVAVAVAAVALIIILLVSLTVARALGGRIQTAVAVAQQIAHGDLTAEVPVGAGDETGQLLGAMRTMTAELRRITQTVQDTTATVNAAAREITQGSADLSQRTEEQASALEETAASMEEITATIKHSADHAAQANQLVGGARTRAEQGGVVINRTITAMQAISHSSRKIADIIGVIDEIAFQTNPLALNAAVEAARAGKQGCGFAVVAGEVRKLAQRSADAAKEIKILITDSVAKVEDGGTLVDASGQTLRDIGLKVKKVSDLVAEMATATREQALSIDQVNQAILQMDQSTQQNAALVEQTAAASSAMGDQAQELQNLMGFFTLPA</sequence>
<evidence type="ECO:0000256" key="9">
    <source>
        <dbReference type="PROSITE-ProRule" id="PRU00284"/>
    </source>
</evidence>
<keyword evidence="2" id="KW-1003">Cell membrane</keyword>
<evidence type="ECO:0000256" key="5">
    <source>
        <dbReference type="ARBA" id="ARBA00022989"/>
    </source>
</evidence>
<dbReference type="InterPro" id="IPR004090">
    <property type="entry name" value="Chemotax_Me-accpt_rcpt"/>
</dbReference>
<evidence type="ECO:0000256" key="1">
    <source>
        <dbReference type="ARBA" id="ARBA00004651"/>
    </source>
</evidence>
<keyword evidence="4 10" id="KW-0812">Transmembrane</keyword>
<reference evidence="13 14" key="1">
    <citation type="journal article" date="2014" name="ISME J.">
        <title>Candidatus Competibacter-lineage genomes retrieved from metagenomes reveal functional metabolic diversity.</title>
        <authorList>
            <person name="McIlroy S.J."/>
            <person name="Albertsen M."/>
            <person name="Andresen E.K."/>
            <person name="Saunders A.M."/>
            <person name="Kristiansen R."/>
            <person name="Stokholm-Bjerregaard M."/>
            <person name="Nielsen K.L."/>
            <person name="Nielsen P.H."/>
        </authorList>
    </citation>
    <scope>NUCLEOTIDE SEQUENCE [LARGE SCALE GENOMIC DNA]</scope>
    <source>
        <strain evidence="13 14">Run_B_J11</strain>
    </source>
</reference>
<evidence type="ECO:0000313" key="14">
    <source>
        <dbReference type="Proteomes" id="UP000019184"/>
    </source>
</evidence>
<name>A0A7U7J3E7_9GAMM</name>
<comment type="subcellular location">
    <subcellularLocation>
        <location evidence="1">Cell membrane</location>
        <topology evidence="1">Multi-pass membrane protein</topology>
    </subcellularLocation>
</comment>
<evidence type="ECO:0000256" key="2">
    <source>
        <dbReference type="ARBA" id="ARBA00022475"/>
    </source>
</evidence>
<evidence type="ECO:0000256" key="7">
    <source>
        <dbReference type="ARBA" id="ARBA00023224"/>
    </source>
</evidence>
<dbReference type="GO" id="GO:0006935">
    <property type="term" value="P:chemotaxis"/>
    <property type="evidence" value="ECO:0007669"/>
    <property type="project" value="InterPro"/>
</dbReference>